<evidence type="ECO:0000256" key="2">
    <source>
        <dbReference type="ARBA" id="ARBA00023002"/>
    </source>
</evidence>
<dbReference type="EC" id="1.20.4.1" evidence="4"/>
<sequence length="120" mass="13098">MAETVIWHNPRCSKSRETLNLLRDRGVDPRVRLYLEDAPSVAEIGSALAALGRPAGDLVRWKEPAVRDLGLTRFMPEAELIAALAATPALIERPLVLHDGKAALGRPPEAVLSLFQLRGD</sequence>
<dbReference type="RefSeq" id="WP_263733900.1">
    <property type="nucleotide sequence ID" value="NZ_JAOWKY010000001.1"/>
</dbReference>
<accession>A0ABT2ZAX6</accession>
<keyword evidence="6" id="KW-1185">Reference proteome</keyword>
<dbReference type="PROSITE" id="PS51353">
    <property type="entry name" value="ARSC"/>
    <property type="match status" value="1"/>
</dbReference>
<reference evidence="5 6" key="1">
    <citation type="submission" date="2022-10" db="EMBL/GenBank/DDBJ databases">
        <title>Defluviimonas sp. nov., isolated from ocean surface water.</title>
        <authorList>
            <person name="He W."/>
            <person name="Wang L."/>
            <person name="Zhang D.-F."/>
        </authorList>
    </citation>
    <scope>NUCLEOTIDE SEQUENCE [LARGE SCALE GENOMIC DNA]</scope>
    <source>
        <strain evidence="5 6">WL0002</strain>
    </source>
</reference>
<keyword evidence="2 4" id="KW-0560">Oxidoreductase</keyword>
<evidence type="ECO:0000313" key="6">
    <source>
        <dbReference type="Proteomes" id="UP001652542"/>
    </source>
</evidence>
<organism evidence="5 6">
    <name type="scientific">Albidovulum marisflavi</name>
    <dbReference type="NCBI Taxonomy" id="2984159"/>
    <lineage>
        <taxon>Bacteria</taxon>
        <taxon>Pseudomonadati</taxon>
        <taxon>Pseudomonadota</taxon>
        <taxon>Alphaproteobacteria</taxon>
        <taxon>Rhodobacterales</taxon>
        <taxon>Paracoccaceae</taxon>
        <taxon>Albidovulum</taxon>
    </lineage>
</organism>
<dbReference type="Proteomes" id="UP001652542">
    <property type="component" value="Unassembled WGS sequence"/>
</dbReference>
<dbReference type="PANTHER" id="PTHR30041">
    <property type="entry name" value="ARSENATE REDUCTASE"/>
    <property type="match status" value="1"/>
</dbReference>
<dbReference type="Gene3D" id="3.40.30.10">
    <property type="entry name" value="Glutaredoxin"/>
    <property type="match status" value="1"/>
</dbReference>
<dbReference type="Pfam" id="PF03960">
    <property type="entry name" value="ArsC"/>
    <property type="match status" value="1"/>
</dbReference>
<evidence type="ECO:0000313" key="5">
    <source>
        <dbReference type="EMBL" id="MCV2868283.1"/>
    </source>
</evidence>
<evidence type="ECO:0000256" key="4">
    <source>
        <dbReference type="RuleBase" id="RU362029"/>
    </source>
</evidence>
<dbReference type="InterPro" id="IPR006659">
    <property type="entry name" value="Arsenate_reductase"/>
</dbReference>
<name>A0ABT2ZAX6_9RHOB</name>
<dbReference type="EMBL" id="JAOWKY010000001">
    <property type="protein sequence ID" value="MCV2868283.1"/>
    <property type="molecule type" value="Genomic_DNA"/>
</dbReference>
<comment type="catalytic activity">
    <reaction evidence="4">
        <text>[glutaredoxin]-dithiol + arsenate + glutathione + H(+) = glutathionyl-S-S-[glutaredoxin] + arsenite + H2O</text>
        <dbReference type="Rhea" id="RHEA:22016"/>
        <dbReference type="Rhea" id="RHEA-COMP:10729"/>
        <dbReference type="Rhea" id="RHEA-COMP:17668"/>
        <dbReference type="ChEBI" id="CHEBI:15377"/>
        <dbReference type="ChEBI" id="CHEBI:15378"/>
        <dbReference type="ChEBI" id="CHEBI:29242"/>
        <dbReference type="ChEBI" id="CHEBI:29950"/>
        <dbReference type="ChEBI" id="CHEBI:48597"/>
        <dbReference type="ChEBI" id="CHEBI:57925"/>
        <dbReference type="ChEBI" id="CHEBI:146199"/>
        <dbReference type="EC" id="1.20.4.1"/>
    </reaction>
</comment>
<dbReference type="SUPFAM" id="SSF52833">
    <property type="entry name" value="Thioredoxin-like"/>
    <property type="match status" value="1"/>
</dbReference>
<dbReference type="GO" id="GO:0008794">
    <property type="term" value="F:arsenate reductase (glutaredoxin) activity"/>
    <property type="evidence" value="ECO:0007669"/>
    <property type="project" value="UniProtKB-EC"/>
</dbReference>
<dbReference type="InterPro" id="IPR036249">
    <property type="entry name" value="Thioredoxin-like_sf"/>
</dbReference>
<proteinExistence type="inferred from homology"/>
<protein>
    <recommendedName>
        <fullName evidence="4">Arsenate reductase</fullName>
        <ecNumber evidence="4">1.20.4.1</ecNumber>
    </recommendedName>
</protein>
<dbReference type="InterPro" id="IPR006660">
    <property type="entry name" value="Arsenate_reductase-like"/>
</dbReference>
<evidence type="ECO:0000256" key="3">
    <source>
        <dbReference type="PROSITE-ProRule" id="PRU01282"/>
    </source>
</evidence>
<dbReference type="PANTHER" id="PTHR30041:SF4">
    <property type="entry name" value="ARSENATE REDUCTASE"/>
    <property type="match status" value="1"/>
</dbReference>
<comment type="similarity">
    <text evidence="1 3 4">Belongs to the ArsC family.</text>
</comment>
<dbReference type="NCBIfam" id="TIGR00014">
    <property type="entry name" value="arsC"/>
    <property type="match status" value="1"/>
</dbReference>
<evidence type="ECO:0000256" key="1">
    <source>
        <dbReference type="ARBA" id="ARBA00007198"/>
    </source>
</evidence>
<comment type="caution">
    <text evidence="5">The sequence shown here is derived from an EMBL/GenBank/DDBJ whole genome shotgun (WGS) entry which is preliminary data.</text>
</comment>
<gene>
    <name evidence="5" type="primary">arsC</name>
    <name evidence="5" type="ORF">OEW28_06535</name>
</gene>